<evidence type="ECO:0000313" key="1">
    <source>
        <dbReference type="EMBL" id="KAF4091745.1"/>
    </source>
</evidence>
<name>A0A7J6B9K0_AMEME</name>
<comment type="caution">
    <text evidence="1">The sequence shown here is derived from an EMBL/GenBank/DDBJ whole genome shotgun (WGS) entry which is preliminary data.</text>
</comment>
<sequence length="132" mass="14887">MGLVALTKLAAVVQVRRRPQRDLVRCERTRDRSFSEDIYNGFVTEESLGASRTFHTQTGFGEEESNPTATLRHYAKVNALHHSSPGAASPVLLKRTFSLTDTDSAWIQAGELSRSIRWSFRESFPVELLHLL</sequence>
<reference evidence="1 2" key="1">
    <citation type="submission" date="2020-02" db="EMBL/GenBank/DDBJ databases">
        <title>A chromosome-scale genome assembly of the black bullhead catfish (Ameiurus melas).</title>
        <authorList>
            <person name="Wen M."/>
            <person name="Zham M."/>
            <person name="Cabau C."/>
            <person name="Klopp C."/>
            <person name="Donnadieu C."/>
            <person name="Roques C."/>
            <person name="Bouchez O."/>
            <person name="Lampietro C."/>
            <person name="Jouanno E."/>
            <person name="Herpin A."/>
            <person name="Louis A."/>
            <person name="Berthelot C."/>
            <person name="Parey E."/>
            <person name="Roest-Crollius H."/>
            <person name="Braasch I."/>
            <person name="Postlethwait J."/>
            <person name="Robinson-Rechavi M."/>
            <person name="Echchiki A."/>
            <person name="Begum T."/>
            <person name="Montfort J."/>
            <person name="Schartl M."/>
            <person name="Bobe J."/>
            <person name="Guiguen Y."/>
        </authorList>
    </citation>
    <scope>NUCLEOTIDE SEQUENCE [LARGE SCALE GENOMIC DNA]</scope>
    <source>
        <strain evidence="1">M_S1</strain>
        <tissue evidence="1">Blood</tissue>
    </source>
</reference>
<gene>
    <name evidence="1" type="ORF">AMELA_G00040910</name>
</gene>
<dbReference type="AlphaFoldDB" id="A0A7J6B9K0"/>
<evidence type="ECO:0000313" key="2">
    <source>
        <dbReference type="Proteomes" id="UP000593565"/>
    </source>
</evidence>
<protein>
    <submittedName>
        <fullName evidence="1">Uncharacterized protein</fullName>
    </submittedName>
</protein>
<keyword evidence="2" id="KW-1185">Reference proteome</keyword>
<proteinExistence type="predicted"/>
<dbReference type="EMBL" id="JAAGNN010000003">
    <property type="protein sequence ID" value="KAF4091745.1"/>
    <property type="molecule type" value="Genomic_DNA"/>
</dbReference>
<organism evidence="1 2">
    <name type="scientific">Ameiurus melas</name>
    <name type="common">Black bullhead</name>
    <name type="synonym">Silurus melas</name>
    <dbReference type="NCBI Taxonomy" id="219545"/>
    <lineage>
        <taxon>Eukaryota</taxon>
        <taxon>Metazoa</taxon>
        <taxon>Chordata</taxon>
        <taxon>Craniata</taxon>
        <taxon>Vertebrata</taxon>
        <taxon>Euteleostomi</taxon>
        <taxon>Actinopterygii</taxon>
        <taxon>Neopterygii</taxon>
        <taxon>Teleostei</taxon>
        <taxon>Ostariophysi</taxon>
        <taxon>Siluriformes</taxon>
        <taxon>Ictaluridae</taxon>
        <taxon>Ameiurus</taxon>
    </lineage>
</organism>
<dbReference type="Proteomes" id="UP000593565">
    <property type="component" value="Unassembled WGS sequence"/>
</dbReference>
<accession>A0A7J6B9K0</accession>